<dbReference type="EMBL" id="CM042010">
    <property type="protein sequence ID" value="KAI3780661.1"/>
    <property type="molecule type" value="Genomic_DNA"/>
</dbReference>
<sequence>MPSGPKKRRAAKKKNDAGTTFANPTCQEEKLVAAVELSENLSNVSIMNAGDVNVKTVKEIGSKGSQCVDEISLGTPLILESENVKKSDDALVLELVVTKEKESESFENMGKESESHPLYDEFSMHVPVLDSVITVEKSSETAVSRDEKSESESFGLFHLQLSLIEPSSKDTKGDECAEIGETACHGQLPMVNELVLAVKNSAKMNIEGFLEDPFKEAHILLLKRLHAMCAAIDQSRLKTLASKEAESAHLKVLAKQLMTLVEEETRLKASYDDWYLRFGQVVLQISQYHASDAMD</sequence>
<organism evidence="1 2">
    <name type="scientific">Cichorium intybus</name>
    <name type="common">Chicory</name>
    <dbReference type="NCBI Taxonomy" id="13427"/>
    <lineage>
        <taxon>Eukaryota</taxon>
        <taxon>Viridiplantae</taxon>
        <taxon>Streptophyta</taxon>
        <taxon>Embryophyta</taxon>
        <taxon>Tracheophyta</taxon>
        <taxon>Spermatophyta</taxon>
        <taxon>Magnoliopsida</taxon>
        <taxon>eudicotyledons</taxon>
        <taxon>Gunneridae</taxon>
        <taxon>Pentapetalae</taxon>
        <taxon>asterids</taxon>
        <taxon>campanulids</taxon>
        <taxon>Asterales</taxon>
        <taxon>Asteraceae</taxon>
        <taxon>Cichorioideae</taxon>
        <taxon>Cichorieae</taxon>
        <taxon>Cichoriinae</taxon>
        <taxon>Cichorium</taxon>
    </lineage>
</organism>
<gene>
    <name evidence="1" type="ORF">L2E82_10647</name>
</gene>
<accession>A0ACB9GC59</accession>
<dbReference type="Proteomes" id="UP001055811">
    <property type="component" value="Linkage Group LG02"/>
</dbReference>
<reference evidence="2" key="1">
    <citation type="journal article" date="2022" name="Mol. Ecol. Resour.">
        <title>The genomes of chicory, endive, great burdock and yacon provide insights into Asteraceae palaeo-polyploidization history and plant inulin production.</title>
        <authorList>
            <person name="Fan W."/>
            <person name="Wang S."/>
            <person name="Wang H."/>
            <person name="Wang A."/>
            <person name="Jiang F."/>
            <person name="Liu H."/>
            <person name="Zhao H."/>
            <person name="Xu D."/>
            <person name="Zhang Y."/>
        </authorList>
    </citation>
    <scope>NUCLEOTIDE SEQUENCE [LARGE SCALE GENOMIC DNA]</scope>
    <source>
        <strain evidence="2">cv. Punajuju</strain>
    </source>
</reference>
<protein>
    <submittedName>
        <fullName evidence="1">Uncharacterized protein</fullName>
    </submittedName>
</protein>
<proteinExistence type="predicted"/>
<name>A0ACB9GC59_CICIN</name>
<evidence type="ECO:0000313" key="1">
    <source>
        <dbReference type="EMBL" id="KAI3780661.1"/>
    </source>
</evidence>
<comment type="caution">
    <text evidence="1">The sequence shown here is derived from an EMBL/GenBank/DDBJ whole genome shotgun (WGS) entry which is preliminary data.</text>
</comment>
<evidence type="ECO:0000313" key="2">
    <source>
        <dbReference type="Proteomes" id="UP001055811"/>
    </source>
</evidence>
<keyword evidence="2" id="KW-1185">Reference proteome</keyword>
<reference evidence="1 2" key="2">
    <citation type="journal article" date="2022" name="Mol. Ecol. Resour.">
        <title>The genomes of chicory, endive, great burdock and yacon provide insights into Asteraceae paleo-polyploidization history and plant inulin production.</title>
        <authorList>
            <person name="Fan W."/>
            <person name="Wang S."/>
            <person name="Wang H."/>
            <person name="Wang A."/>
            <person name="Jiang F."/>
            <person name="Liu H."/>
            <person name="Zhao H."/>
            <person name="Xu D."/>
            <person name="Zhang Y."/>
        </authorList>
    </citation>
    <scope>NUCLEOTIDE SEQUENCE [LARGE SCALE GENOMIC DNA]</scope>
    <source>
        <strain evidence="2">cv. Punajuju</strain>
        <tissue evidence="1">Leaves</tissue>
    </source>
</reference>